<dbReference type="OrthoDB" id="2914685at2"/>
<reference evidence="1 2" key="1">
    <citation type="journal article" date="2017" name="Int. J. Syst. Evol. Microbiol.">
        <title>Bacillus mangrovi sp. nov., isolated from a sediment sample from a mangrove forest.</title>
        <authorList>
            <person name="Gupta V."/>
            <person name="Singh P.K."/>
            <person name="Korpole S."/>
            <person name="Tanuku N.R.S."/>
            <person name="Pinnaka A.K."/>
        </authorList>
    </citation>
    <scope>NUCLEOTIDE SEQUENCE [LARGE SCALE GENOMIC DNA]</scope>
    <source>
        <strain evidence="1 2">KCTC 33872</strain>
    </source>
</reference>
<comment type="caution">
    <text evidence="1">The sequence shown here is derived from an EMBL/GenBank/DDBJ whole genome shotgun (WGS) entry which is preliminary data.</text>
</comment>
<evidence type="ECO:0000313" key="1">
    <source>
        <dbReference type="EMBL" id="MTH54527.1"/>
    </source>
</evidence>
<accession>A0A7X2S6G8</accession>
<sequence length="407" mass="43479">MAEKISIEPDKLESLANSIVIELALIEEINTDLKDALSRTILNADPQFAHCFSGVDAYGSAGDQLIDKMDDIDKDLREVSGKISEADNTLQFLYGLYDNYGTVAGMTAVAANQMKYLLTGLTDYTLGADGLWRFKHYGPFAALAEKIDASKYRNLARGALNPNYLRKQFMNNSLADLVHMKYAKYLPQDVVNYTNSFQGFIKGALNEAGEKVTFGQVMKTGWKFAKTSAPLTAIITAGTELTGMGLSIAGNYEKYGNNTEVLKRENAKAVGRAVYKTGVVTGFSVAGAALGGAAGTFLGPGGTIVVGALGATAGGIIGEVVAESTQWIAEDVALVFKDQIHTGVERFRGTMEKVGKVAAKVDDAIEKGNEVINEGKKAIDKGLKKVSDTASSLIKDAGNFFSKPLFG</sequence>
<dbReference type="EMBL" id="WMIB01000015">
    <property type="protein sequence ID" value="MTH54527.1"/>
    <property type="molecule type" value="Genomic_DNA"/>
</dbReference>
<evidence type="ECO:0000313" key="2">
    <source>
        <dbReference type="Proteomes" id="UP000434639"/>
    </source>
</evidence>
<dbReference type="Proteomes" id="UP000434639">
    <property type="component" value="Unassembled WGS sequence"/>
</dbReference>
<gene>
    <name evidence="1" type="ORF">GKZ89_14070</name>
</gene>
<evidence type="ECO:0008006" key="3">
    <source>
        <dbReference type="Google" id="ProtNLM"/>
    </source>
</evidence>
<keyword evidence="2" id="KW-1185">Reference proteome</keyword>
<proteinExistence type="predicted"/>
<protein>
    <recommendedName>
        <fullName evidence="3">LXG domain-containing protein</fullName>
    </recommendedName>
</protein>
<name>A0A7X2S6G8_9BACI</name>
<organism evidence="1 2">
    <name type="scientific">Metabacillus mangrovi</name>
    <dbReference type="NCBI Taxonomy" id="1491830"/>
    <lineage>
        <taxon>Bacteria</taxon>
        <taxon>Bacillati</taxon>
        <taxon>Bacillota</taxon>
        <taxon>Bacilli</taxon>
        <taxon>Bacillales</taxon>
        <taxon>Bacillaceae</taxon>
        <taxon>Metabacillus</taxon>
    </lineage>
</organism>
<dbReference type="AlphaFoldDB" id="A0A7X2S6G8"/>
<dbReference type="RefSeq" id="WP_155113039.1">
    <property type="nucleotide sequence ID" value="NZ_WMIB01000015.1"/>
</dbReference>